<feature type="domain" description="4-fold beta flower" evidence="1">
    <location>
        <begin position="5"/>
        <end position="116"/>
    </location>
</feature>
<sequence>MEKVIYNKFGKATYRLREVVFYDFMGKPRGFLVGRTVYDLRGTHRGFFVQNVLYDRGGRVIGYVAGARIDGLTLPEPEVPPVPYKDLPAPETPANCVDLELPRTAPVWSIMRLENLLV</sequence>
<dbReference type="AlphaFoldDB" id="A0A7C1RY95"/>
<evidence type="ECO:0000313" key="2">
    <source>
        <dbReference type="EMBL" id="HEA86942.1"/>
    </source>
</evidence>
<comment type="caution">
    <text evidence="2">The sequence shown here is derived from an EMBL/GenBank/DDBJ whole genome shotgun (WGS) entry which is preliminary data.</text>
</comment>
<dbReference type="InterPro" id="IPR048911">
    <property type="entry name" value="Bflower"/>
</dbReference>
<gene>
    <name evidence="2" type="ORF">ENP94_02910</name>
    <name evidence="3" type="ORF">ENS16_01595</name>
</gene>
<proteinExistence type="predicted"/>
<protein>
    <recommendedName>
        <fullName evidence="1">4-fold beta flower domain-containing protein</fullName>
    </recommendedName>
</protein>
<name>A0A7C1RY95_UNCW3</name>
<reference evidence="2" key="1">
    <citation type="journal article" date="2020" name="mSystems">
        <title>Genome- and Community-Level Interaction Insights into Carbon Utilization and Element Cycling Functions of Hydrothermarchaeota in Hydrothermal Sediment.</title>
        <authorList>
            <person name="Zhou Z."/>
            <person name="Liu Y."/>
            <person name="Xu W."/>
            <person name="Pan J."/>
            <person name="Luo Z.H."/>
            <person name="Li M."/>
        </authorList>
    </citation>
    <scope>NUCLEOTIDE SEQUENCE [LARGE SCALE GENOMIC DNA]</scope>
    <source>
        <strain evidence="2">SpSt-265</strain>
        <strain evidence="3">SpSt-465</strain>
    </source>
</reference>
<evidence type="ECO:0000259" key="1">
    <source>
        <dbReference type="Pfam" id="PF21784"/>
    </source>
</evidence>
<accession>A0A7C1RY95</accession>
<organism evidence="2">
    <name type="scientific">candidate division WOR-3 bacterium</name>
    <dbReference type="NCBI Taxonomy" id="2052148"/>
    <lineage>
        <taxon>Bacteria</taxon>
        <taxon>Bacteria division WOR-3</taxon>
    </lineage>
</organism>
<evidence type="ECO:0000313" key="3">
    <source>
        <dbReference type="EMBL" id="HFJ53369.1"/>
    </source>
</evidence>
<dbReference type="EMBL" id="DSLG01000003">
    <property type="protein sequence ID" value="HEA86942.1"/>
    <property type="molecule type" value="Genomic_DNA"/>
</dbReference>
<dbReference type="EMBL" id="DSTU01000003">
    <property type="protein sequence ID" value="HFJ53369.1"/>
    <property type="molecule type" value="Genomic_DNA"/>
</dbReference>
<dbReference type="Pfam" id="PF21784">
    <property type="entry name" value="Bflower"/>
    <property type="match status" value="1"/>
</dbReference>